<proteinExistence type="predicted"/>
<reference evidence="1" key="1">
    <citation type="submission" date="2024-04" db="EMBL/GenBank/DDBJ databases">
        <authorList>
            <consortium name="Molecular Ecology Group"/>
        </authorList>
    </citation>
    <scope>NUCLEOTIDE SEQUENCE</scope>
</reference>
<dbReference type="Proteomes" id="UP001497644">
    <property type="component" value="Chromosome 7"/>
</dbReference>
<evidence type="ECO:0000313" key="1">
    <source>
        <dbReference type="EMBL" id="CAL1687579.1"/>
    </source>
</evidence>
<gene>
    <name evidence="1" type="ORF">LPLAT_LOCUS12761</name>
</gene>
<evidence type="ECO:0000313" key="2">
    <source>
        <dbReference type="Proteomes" id="UP001497644"/>
    </source>
</evidence>
<sequence>MAACSSPSSASTKLSTSDNISASTLKTLAANVTFKKQTPSADIPKKRKRETIDELDRVMLESSQNISSLASTLETALKTPTLKQKLTPECTPAIQGMLPSITLGLNKVPEEHQMDCLISILSCIKTFVRKD</sequence>
<organism evidence="1 2">
    <name type="scientific">Lasius platythorax</name>
    <dbReference type="NCBI Taxonomy" id="488582"/>
    <lineage>
        <taxon>Eukaryota</taxon>
        <taxon>Metazoa</taxon>
        <taxon>Ecdysozoa</taxon>
        <taxon>Arthropoda</taxon>
        <taxon>Hexapoda</taxon>
        <taxon>Insecta</taxon>
        <taxon>Pterygota</taxon>
        <taxon>Neoptera</taxon>
        <taxon>Endopterygota</taxon>
        <taxon>Hymenoptera</taxon>
        <taxon>Apocrita</taxon>
        <taxon>Aculeata</taxon>
        <taxon>Formicoidea</taxon>
        <taxon>Formicidae</taxon>
        <taxon>Formicinae</taxon>
        <taxon>Lasius</taxon>
        <taxon>Lasius</taxon>
    </lineage>
</organism>
<accession>A0AAV2P3U8</accession>
<protein>
    <submittedName>
        <fullName evidence="1">Uncharacterized protein</fullName>
    </submittedName>
</protein>
<dbReference type="AlphaFoldDB" id="A0AAV2P3U8"/>
<name>A0AAV2P3U8_9HYME</name>
<keyword evidence="2" id="KW-1185">Reference proteome</keyword>
<dbReference type="EMBL" id="OZ034830">
    <property type="protein sequence ID" value="CAL1687579.1"/>
    <property type="molecule type" value="Genomic_DNA"/>
</dbReference>